<dbReference type="Proteomes" id="UP000478546">
    <property type="component" value="Unassembled WGS sequence"/>
</dbReference>
<proteinExistence type="predicted"/>
<keyword evidence="2" id="KW-1185">Reference proteome</keyword>
<protein>
    <submittedName>
        <fullName evidence="1">DUF429 domain-containing protein</fullName>
    </submittedName>
</protein>
<dbReference type="AlphaFoldDB" id="A0A6B2GYS2"/>
<evidence type="ECO:0000313" key="1">
    <source>
        <dbReference type="EMBL" id="NDK56015.1"/>
    </source>
</evidence>
<sequence>MATENKFTFMGVDYGAKLAGTTAAAMVENNSLQLWHSIRGQDADEFLLKLILEKRPSTVFIDAPLTLPKVYSQSAYTSGSDFFYRACDREVQAMSPMFIGGLTARAIKLRTILAEQGIAVLETYPSQLAHVLLPDEKGYKKDLATLPIIAQLLQDLLVYKFAQPPQDWHQFDALLAWFSGYRHLNGEAILYGEAHEGRIIV</sequence>
<organism evidence="1 2">
    <name type="scientific">Pontibacter fetidus</name>
    <dbReference type="NCBI Taxonomy" id="2700082"/>
    <lineage>
        <taxon>Bacteria</taxon>
        <taxon>Pseudomonadati</taxon>
        <taxon>Bacteroidota</taxon>
        <taxon>Cytophagia</taxon>
        <taxon>Cytophagales</taxon>
        <taxon>Hymenobacteraceae</taxon>
        <taxon>Pontibacter</taxon>
    </lineage>
</organism>
<dbReference type="EMBL" id="JAAEAA010000009">
    <property type="protein sequence ID" value="NDK56015.1"/>
    <property type="molecule type" value="Genomic_DNA"/>
</dbReference>
<accession>A0A6B2GYS2</accession>
<name>A0A6B2GYS2_9BACT</name>
<dbReference type="RefSeq" id="WP_162346072.1">
    <property type="nucleotide sequence ID" value="NZ_JAAEAA010000009.1"/>
</dbReference>
<evidence type="ECO:0000313" key="2">
    <source>
        <dbReference type="Proteomes" id="UP000478546"/>
    </source>
</evidence>
<reference evidence="1 2" key="1">
    <citation type="submission" date="2020-01" db="EMBL/GenBank/DDBJ databases">
        <authorList>
            <person name="Kim M.K."/>
        </authorList>
    </citation>
    <scope>NUCLEOTIDE SEQUENCE [LARGE SCALE GENOMIC DNA]</scope>
    <source>
        <strain evidence="1 2">BT213</strain>
    </source>
</reference>
<gene>
    <name evidence="1" type="ORF">GWO68_08810</name>
</gene>
<comment type="caution">
    <text evidence="1">The sequence shown here is derived from an EMBL/GenBank/DDBJ whole genome shotgun (WGS) entry which is preliminary data.</text>
</comment>